<organism evidence="2 3">
    <name type="scientific">Meloidogyne enterolobii</name>
    <name type="common">Root-knot nematode worm</name>
    <name type="synonym">Meloidogyne mayaguensis</name>
    <dbReference type="NCBI Taxonomy" id="390850"/>
    <lineage>
        <taxon>Eukaryota</taxon>
        <taxon>Metazoa</taxon>
        <taxon>Ecdysozoa</taxon>
        <taxon>Nematoda</taxon>
        <taxon>Chromadorea</taxon>
        <taxon>Rhabditida</taxon>
        <taxon>Tylenchina</taxon>
        <taxon>Tylenchomorpha</taxon>
        <taxon>Tylenchoidea</taxon>
        <taxon>Meloidogynidae</taxon>
        <taxon>Meloidogyninae</taxon>
        <taxon>Meloidogyne</taxon>
    </lineage>
</organism>
<proteinExistence type="predicted"/>
<feature type="coiled-coil region" evidence="1">
    <location>
        <begin position="62"/>
        <end position="183"/>
    </location>
</feature>
<comment type="caution">
    <text evidence="2">The sequence shown here is derived from an EMBL/GenBank/DDBJ whole genome shotgun (WGS) entry which is preliminary data.</text>
</comment>
<sequence length="249" mass="29240">MRTPKQFEEWLNSDNIEDNSDKIGDETLVEEENFTEKSILETTSVDGLSTTCTSCCLSKNIIEGLKQRLKELEKIQKINSERENEIKNLKQYFQQLIEESIKQLKAENDVYLKQKDEKINLLEEEIKNKIQKINCDNKNEIEEVKQYFQKLIEENVKELKDENVRKDEKINSLEVEIKKANDLTDKKIGDLFNFNNLNCVVSLLNNIVFVEIKNKWKDIDSRLSKCCDNNCINTKKPLVIVLKEMDLEI</sequence>
<dbReference type="Proteomes" id="UP000580250">
    <property type="component" value="Unassembled WGS sequence"/>
</dbReference>
<dbReference type="AlphaFoldDB" id="A0A6V7X5H1"/>
<reference evidence="2 3" key="1">
    <citation type="submission" date="2020-08" db="EMBL/GenBank/DDBJ databases">
        <authorList>
            <person name="Koutsovoulos G."/>
            <person name="Danchin GJ E."/>
        </authorList>
    </citation>
    <scope>NUCLEOTIDE SEQUENCE [LARGE SCALE GENOMIC DNA]</scope>
</reference>
<keyword evidence="1" id="KW-0175">Coiled coil</keyword>
<gene>
    <name evidence="2" type="ORF">MENT_LOCUS47510</name>
</gene>
<accession>A0A6V7X5H1</accession>
<evidence type="ECO:0000256" key="1">
    <source>
        <dbReference type="SAM" id="Coils"/>
    </source>
</evidence>
<evidence type="ECO:0000313" key="3">
    <source>
        <dbReference type="Proteomes" id="UP000580250"/>
    </source>
</evidence>
<name>A0A6V7X5H1_MELEN</name>
<evidence type="ECO:0000313" key="2">
    <source>
        <dbReference type="EMBL" id="CAD2194489.1"/>
    </source>
</evidence>
<dbReference type="EMBL" id="CAJEWN010001118">
    <property type="protein sequence ID" value="CAD2194489.1"/>
    <property type="molecule type" value="Genomic_DNA"/>
</dbReference>
<protein>
    <submittedName>
        <fullName evidence="2">Uncharacterized protein</fullName>
    </submittedName>
</protein>